<evidence type="ECO:0000313" key="2">
    <source>
        <dbReference type="Proteomes" id="UP000499080"/>
    </source>
</evidence>
<organism evidence="1 2">
    <name type="scientific">Araneus ventricosus</name>
    <name type="common">Orbweaver spider</name>
    <name type="synonym">Epeira ventricosa</name>
    <dbReference type="NCBI Taxonomy" id="182803"/>
    <lineage>
        <taxon>Eukaryota</taxon>
        <taxon>Metazoa</taxon>
        <taxon>Ecdysozoa</taxon>
        <taxon>Arthropoda</taxon>
        <taxon>Chelicerata</taxon>
        <taxon>Arachnida</taxon>
        <taxon>Araneae</taxon>
        <taxon>Araneomorphae</taxon>
        <taxon>Entelegynae</taxon>
        <taxon>Araneoidea</taxon>
        <taxon>Araneidae</taxon>
        <taxon>Araneus</taxon>
    </lineage>
</organism>
<evidence type="ECO:0000313" key="1">
    <source>
        <dbReference type="EMBL" id="GBM31157.1"/>
    </source>
</evidence>
<gene>
    <name evidence="1" type="ORF">AVEN_58946_1</name>
</gene>
<proteinExistence type="predicted"/>
<protein>
    <submittedName>
        <fullName evidence="1">Uncharacterized protein</fullName>
    </submittedName>
</protein>
<reference evidence="1 2" key="1">
    <citation type="journal article" date="2019" name="Sci. Rep.">
        <title>Orb-weaving spider Araneus ventricosus genome elucidates the spidroin gene catalogue.</title>
        <authorList>
            <person name="Kono N."/>
            <person name="Nakamura H."/>
            <person name="Ohtoshi R."/>
            <person name="Moran D.A.P."/>
            <person name="Shinohara A."/>
            <person name="Yoshida Y."/>
            <person name="Fujiwara M."/>
            <person name="Mori M."/>
            <person name="Tomita M."/>
            <person name="Arakawa K."/>
        </authorList>
    </citation>
    <scope>NUCLEOTIDE SEQUENCE [LARGE SCALE GENOMIC DNA]</scope>
</reference>
<name>A0A4Y2ERM1_ARAVE</name>
<sequence length="73" mass="8356">MEVYFGARVWNIPDLMSKEDIVHQIRQAVTSLGCRSVTMTTADDGIRGSSRQPKHFCNKGKYLAFSKLPKWPR</sequence>
<accession>A0A4Y2ERM1</accession>
<keyword evidence="2" id="KW-1185">Reference proteome</keyword>
<dbReference type="EMBL" id="BGPR01000676">
    <property type="protein sequence ID" value="GBM31157.1"/>
    <property type="molecule type" value="Genomic_DNA"/>
</dbReference>
<dbReference type="Proteomes" id="UP000499080">
    <property type="component" value="Unassembled WGS sequence"/>
</dbReference>
<dbReference type="AlphaFoldDB" id="A0A4Y2ERM1"/>
<comment type="caution">
    <text evidence="1">The sequence shown here is derived from an EMBL/GenBank/DDBJ whole genome shotgun (WGS) entry which is preliminary data.</text>
</comment>